<reference evidence="2 3" key="1">
    <citation type="journal article" date="2016" name="Mol. Biol. Evol.">
        <title>Genome-Wide Survey of Gut Fungi (Harpellales) Reveals the First Horizontally Transferred Ubiquitin Gene from a Mosquito Host.</title>
        <authorList>
            <person name="Wang Y."/>
            <person name="White M.M."/>
            <person name="Kvist S."/>
            <person name="Moncalvo J.M."/>
        </authorList>
    </citation>
    <scope>NUCLEOTIDE SEQUENCE [LARGE SCALE GENOMIC DNA]</scope>
    <source>
        <strain evidence="2 3">ALG-7-W6</strain>
    </source>
</reference>
<sequence>METNKNSFKQPSDPSWANVAATSPNPQLGVSADRKKINKLVNNYSPVSILEMILGKKTKNKTIMCMTGYPIQTRT</sequence>
<evidence type="ECO:0000256" key="1">
    <source>
        <dbReference type="SAM" id="MobiDB-lite"/>
    </source>
</evidence>
<comment type="caution">
    <text evidence="2">The sequence shown here is derived from an EMBL/GenBank/DDBJ whole genome shotgun (WGS) entry which is preliminary data.</text>
</comment>
<evidence type="ECO:0000313" key="2">
    <source>
        <dbReference type="EMBL" id="OLY84896.1"/>
    </source>
</evidence>
<dbReference type="Proteomes" id="UP000187455">
    <property type="component" value="Unassembled WGS sequence"/>
</dbReference>
<dbReference type="EMBL" id="LSSL01000314">
    <property type="protein sequence ID" value="OLY84896.1"/>
    <property type="molecule type" value="Genomic_DNA"/>
</dbReference>
<feature type="region of interest" description="Disordered" evidence="1">
    <location>
        <begin position="1"/>
        <end position="30"/>
    </location>
</feature>
<evidence type="ECO:0000313" key="3">
    <source>
        <dbReference type="Proteomes" id="UP000187455"/>
    </source>
</evidence>
<keyword evidence="3" id="KW-1185">Reference proteome</keyword>
<accession>A0A1R0H6Z9</accession>
<name>A0A1R0H6Z9_9FUNG</name>
<organism evidence="2 3">
    <name type="scientific">Smittium mucronatum</name>
    <dbReference type="NCBI Taxonomy" id="133383"/>
    <lineage>
        <taxon>Eukaryota</taxon>
        <taxon>Fungi</taxon>
        <taxon>Fungi incertae sedis</taxon>
        <taxon>Zoopagomycota</taxon>
        <taxon>Kickxellomycotina</taxon>
        <taxon>Harpellomycetes</taxon>
        <taxon>Harpellales</taxon>
        <taxon>Legeriomycetaceae</taxon>
        <taxon>Smittium</taxon>
    </lineage>
</organism>
<gene>
    <name evidence="2" type="ORF">AYI68_g930</name>
</gene>
<feature type="compositionally biased region" description="Polar residues" evidence="1">
    <location>
        <begin position="1"/>
        <end position="28"/>
    </location>
</feature>
<protein>
    <submittedName>
        <fullName evidence="2">Uncharacterized protein</fullName>
    </submittedName>
</protein>
<proteinExistence type="predicted"/>
<dbReference type="AlphaFoldDB" id="A0A1R0H6Z9"/>